<keyword evidence="2" id="KW-1185">Reference proteome</keyword>
<gene>
    <name evidence="1" type="ORF">MM35RIKEN_16540</name>
</gene>
<keyword evidence="1" id="KW-0614">Plasmid</keyword>
<organism evidence="1 2">
    <name type="scientific">Vescimonas fastidiosa</name>
    <dbReference type="NCBI Taxonomy" id="2714353"/>
    <lineage>
        <taxon>Bacteria</taxon>
        <taxon>Bacillati</taxon>
        <taxon>Bacillota</taxon>
        <taxon>Clostridia</taxon>
        <taxon>Eubacteriales</taxon>
        <taxon>Oscillospiraceae</taxon>
        <taxon>Vescimonas</taxon>
    </lineage>
</organism>
<name>A0A810PZJ8_9FIRM</name>
<accession>A0A810PZJ8</accession>
<reference evidence="1" key="1">
    <citation type="submission" date="2020-09" db="EMBL/GenBank/DDBJ databases">
        <title>New species isolated from human feces.</title>
        <authorList>
            <person name="Kitahara M."/>
            <person name="Shigeno Y."/>
            <person name="Shime M."/>
            <person name="Matsumoto Y."/>
            <person name="Nakamura S."/>
            <person name="Motooka D."/>
            <person name="Fukuoka S."/>
            <person name="Nishikawa H."/>
            <person name="Benno Y."/>
        </authorList>
    </citation>
    <scope>NUCLEOTIDE SEQUENCE</scope>
    <source>
        <strain evidence="1">MM35</strain>
        <plasmid evidence="1">pMM35_01</plasmid>
    </source>
</reference>
<protein>
    <submittedName>
        <fullName evidence="1">Uncharacterized protein</fullName>
    </submittedName>
</protein>
<geneLocation type="plasmid" evidence="1 2">
    <name>pMM35_01</name>
</geneLocation>
<evidence type="ECO:0000313" key="1">
    <source>
        <dbReference type="EMBL" id="BCK79462.1"/>
    </source>
</evidence>
<dbReference type="Proteomes" id="UP000681343">
    <property type="component" value="Plasmid pMM35_01"/>
</dbReference>
<dbReference type="AlphaFoldDB" id="A0A810PZJ8"/>
<proteinExistence type="predicted"/>
<sequence length="79" mass="8934">MGRAGKDCEVGWMKSPCVKDCPDRLPCGACRKSCEAFREYEAQRLERVNGTTVGALTAGRKSMFRRGWRSAQRGKNHKR</sequence>
<dbReference type="KEGG" id="vfa:MM35RIKEN_16540"/>
<evidence type="ECO:0000313" key="2">
    <source>
        <dbReference type="Proteomes" id="UP000681343"/>
    </source>
</evidence>
<dbReference type="EMBL" id="AP023416">
    <property type="protein sequence ID" value="BCK79462.1"/>
    <property type="molecule type" value="Genomic_DNA"/>
</dbReference>